<dbReference type="InterPro" id="IPR013022">
    <property type="entry name" value="Xyl_isomerase-like_TIM-brl"/>
</dbReference>
<reference evidence="2 3" key="1">
    <citation type="journal article" date="2017" name="BMC Genomics">
        <title>Genome sequencing of 39 Akkermansia muciniphila isolates reveals its population structure, genomic and functional diverisity, and global distribution in mammalian gut microbiotas.</title>
        <authorList>
            <person name="Guo X."/>
            <person name="Li S."/>
            <person name="Zhang J."/>
            <person name="Wu F."/>
            <person name="Li X."/>
            <person name="Wu D."/>
            <person name="Zhang M."/>
            <person name="Ou Z."/>
            <person name="Jie Z."/>
            <person name="Yan Q."/>
            <person name="Li P."/>
            <person name="Yi J."/>
            <person name="Peng Y."/>
        </authorList>
    </citation>
    <scope>NUCLEOTIDE SEQUENCE [LARGE SCALE GENOMIC DNA]</scope>
    <source>
        <strain evidence="2 3">GP24</strain>
    </source>
</reference>
<dbReference type="InterPro" id="IPR050312">
    <property type="entry name" value="IolE/XylAMocC-like"/>
</dbReference>
<dbReference type="Gene3D" id="3.20.20.150">
    <property type="entry name" value="Divalent-metal-dependent TIM barrel enzymes"/>
    <property type="match status" value="1"/>
</dbReference>
<organism evidence="2 3">
    <name type="scientific">Akkermansia muciniphila</name>
    <dbReference type="NCBI Taxonomy" id="239935"/>
    <lineage>
        <taxon>Bacteria</taxon>
        <taxon>Pseudomonadati</taxon>
        <taxon>Verrucomicrobiota</taxon>
        <taxon>Verrucomicrobiia</taxon>
        <taxon>Verrucomicrobiales</taxon>
        <taxon>Akkermansiaceae</taxon>
        <taxon>Akkermansia</taxon>
    </lineage>
</organism>
<name>A0A2N8HFR4_9BACT</name>
<protein>
    <recommendedName>
        <fullName evidence="1">Xylose isomerase-like TIM barrel domain-containing protein</fullName>
    </recommendedName>
</protein>
<dbReference type="Pfam" id="PF01261">
    <property type="entry name" value="AP_endonuc_2"/>
    <property type="match status" value="1"/>
</dbReference>
<proteinExistence type="predicted"/>
<dbReference type="EMBL" id="PJKA01000005">
    <property type="protein sequence ID" value="PNC19223.1"/>
    <property type="molecule type" value="Genomic_DNA"/>
</dbReference>
<dbReference type="AlphaFoldDB" id="A0A2N8HFR4"/>
<dbReference type="InterPro" id="IPR036237">
    <property type="entry name" value="Xyl_isomerase-like_sf"/>
</dbReference>
<dbReference type="PANTHER" id="PTHR12110:SF53">
    <property type="entry name" value="BLR5974 PROTEIN"/>
    <property type="match status" value="1"/>
</dbReference>
<comment type="caution">
    <text evidence="2">The sequence shown here is derived from an EMBL/GenBank/DDBJ whole genome shotgun (WGS) entry which is preliminary data.</text>
</comment>
<accession>A0A2N8HFR4</accession>
<evidence type="ECO:0000259" key="1">
    <source>
        <dbReference type="Pfam" id="PF01261"/>
    </source>
</evidence>
<evidence type="ECO:0000313" key="3">
    <source>
        <dbReference type="Proteomes" id="UP000236000"/>
    </source>
</evidence>
<dbReference type="OrthoDB" id="186629at2"/>
<dbReference type="PANTHER" id="PTHR12110">
    <property type="entry name" value="HYDROXYPYRUVATE ISOMERASE"/>
    <property type="match status" value="1"/>
</dbReference>
<evidence type="ECO:0000313" key="2">
    <source>
        <dbReference type="EMBL" id="PNC19223.1"/>
    </source>
</evidence>
<sequence length="311" mass="34782">MLVFSTCWNSHRHQDGEEMIDEILSLGFDHVELSHGIKLSLLPGIMKAVEAGKVQVAGVHNYFPAPIDEVGDAPDSRPFTADLPQVRSKAIELTKKSMEQGAALGAGYIVLHMGTVEPLVKRTDTAHLQSLARQGMVGTESFAGTKGEFVRRRNGMAPVYLERAREAIRQLLPGAAELGVKLGIEGRSHYEQVPSEDEMDLLMQEFGENPFIGYWHDFGHIQRKHNLLILNHEQFLRRMSPHLIGGHVNDVKWPSRDHQVPLLGGGVPFERLLPFFPHGVPLVWELSGRASAEDIRAARELWTEKFPQTLD</sequence>
<feature type="domain" description="Xylose isomerase-like TIM barrel" evidence="1">
    <location>
        <begin position="21"/>
        <end position="273"/>
    </location>
</feature>
<gene>
    <name evidence="2" type="ORF">CXU22_02890</name>
</gene>
<dbReference type="SUPFAM" id="SSF51658">
    <property type="entry name" value="Xylose isomerase-like"/>
    <property type="match status" value="1"/>
</dbReference>
<dbReference type="Proteomes" id="UP000236000">
    <property type="component" value="Unassembled WGS sequence"/>
</dbReference>